<reference evidence="1 2" key="1">
    <citation type="submission" date="2024-07" db="EMBL/GenBank/DDBJ databases">
        <title>The genome sequence of type strain Sediminicola arcticus GDMCC 1.2805.</title>
        <authorList>
            <person name="Liu Y."/>
        </authorList>
    </citation>
    <scope>NUCLEOTIDE SEQUENCE [LARGE SCALE GENOMIC DNA]</scope>
    <source>
        <strain evidence="1 2">GDMCC 1.2805</strain>
    </source>
</reference>
<dbReference type="EMBL" id="JBEXAE010000001">
    <property type="protein sequence ID" value="MET6989458.1"/>
    <property type="molecule type" value="Genomic_DNA"/>
</dbReference>
<name>A0ABV2SQM2_9FLAO</name>
<dbReference type="RefSeq" id="WP_354613831.1">
    <property type="nucleotide sequence ID" value="NZ_JBEXAE010000001.1"/>
</dbReference>
<protein>
    <submittedName>
        <fullName evidence="1">Uncharacterized protein</fullName>
    </submittedName>
</protein>
<evidence type="ECO:0000313" key="2">
    <source>
        <dbReference type="Proteomes" id="UP001549799"/>
    </source>
</evidence>
<comment type="caution">
    <text evidence="1">The sequence shown here is derived from an EMBL/GenBank/DDBJ whole genome shotgun (WGS) entry which is preliminary data.</text>
</comment>
<dbReference type="Proteomes" id="UP001549799">
    <property type="component" value="Unassembled WGS sequence"/>
</dbReference>
<sequence>MKNKVEIKYTEQRWEGFEAWIGSDHTYWVRLDFLLESFISKNVDLSKKFKGQLNDFNIAKKYYESLFDKFMKTTSNGEEFNYDNYLNWQKNNKIEVARAITNINL</sequence>
<gene>
    <name evidence="1" type="ORF">ABXZ36_02215</name>
</gene>
<organism evidence="1 2">
    <name type="scientific">Sediminicola arcticus</name>
    <dbReference type="NCBI Taxonomy" id="1574308"/>
    <lineage>
        <taxon>Bacteria</taxon>
        <taxon>Pseudomonadati</taxon>
        <taxon>Bacteroidota</taxon>
        <taxon>Flavobacteriia</taxon>
        <taxon>Flavobacteriales</taxon>
        <taxon>Flavobacteriaceae</taxon>
        <taxon>Sediminicola</taxon>
    </lineage>
</organism>
<accession>A0ABV2SQM2</accession>
<evidence type="ECO:0000313" key="1">
    <source>
        <dbReference type="EMBL" id="MET6989458.1"/>
    </source>
</evidence>
<proteinExistence type="predicted"/>
<keyword evidence="2" id="KW-1185">Reference proteome</keyword>